<comment type="caution">
    <text evidence="5">The sequence shown here is derived from an EMBL/GenBank/DDBJ whole genome shotgun (WGS) entry which is preliminary data.</text>
</comment>
<evidence type="ECO:0000313" key="5">
    <source>
        <dbReference type="EMBL" id="GFH15617.1"/>
    </source>
</evidence>
<reference evidence="5 6" key="1">
    <citation type="submission" date="2020-02" db="EMBL/GenBank/DDBJ databases">
        <title>Draft genome sequence of Haematococcus lacustris strain NIES-144.</title>
        <authorList>
            <person name="Morimoto D."/>
            <person name="Nakagawa S."/>
            <person name="Yoshida T."/>
            <person name="Sawayama S."/>
        </authorList>
    </citation>
    <scope>NUCLEOTIDE SEQUENCE [LARGE SCALE GENOMIC DNA]</scope>
    <source>
        <strain evidence="5 6">NIES-144</strain>
    </source>
</reference>
<accession>A0A699YZD6</accession>
<keyword evidence="3" id="KW-1133">Transmembrane helix</keyword>
<dbReference type="SUPFAM" id="SSF81340">
    <property type="entry name" value="Clc chloride channel"/>
    <property type="match status" value="1"/>
</dbReference>
<keyword evidence="2" id="KW-0812">Transmembrane</keyword>
<dbReference type="EMBL" id="BLLF01000874">
    <property type="protein sequence ID" value="GFH15617.1"/>
    <property type="molecule type" value="Genomic_DNA"/>
</dbReference>
<dbReference type="AlphaFoldDB" id="A0A699YZD6"/>
<evidence type="ECO:0000256" key="3">
    <source>
        <dbReference type="ARBA" id="ARBA00022989"/>
    </source>
</evidence>
<evidence type="ECO:0000256" key="2">
    <source>
        <dbReference type="ARBA" id="ARBA00022692"/>
    </source>
</evidence>
<evidence type="ECO:0000313" key="6">
    <source>
        <dbReference type="Proteomes" id="UP000485058"/>
    </source>
</evidence>
<protein>
    <submittedName>
        <fullName evidence="5">Chloride channel protein</fullName>
    </submittedName>
</protein>
<dbReference type="GO" id="GO:0015108">
    <property type="term" value="F:chloride transmembrane transporter activity"/>
    <property type="evidence" value="ECO:0007669"/>
    <property type="project" value="InterPro"/>
</dbReference>
<keyword evidence="6" id="KW-1185">Reference proteome</keyword>
<evidence type="ECO:0000256" key="1">
    <source>
        <dbReference type="ARBA" id="ARBA00004141"/>
    </source>
</evidence>
<dbReference type="GO" id="GO:0016020">
    <property type="term" value="C:membrane"/>
    <property type="evidence" value="ECO:0007669"/>
    <property type="project" value="UniProtKB-SubCell"/>
</dbReference>
<organism evidence="5 6">
    <name type="scientific">Haematococcus lacustris</name>
    <name type="common">Green alga</name>
    <name type="synonym">Haematococcus pluvialis</name>
    <dbReference type="NCBI Taxonomy" id="44745"/>
    <lineage>
        <taxon>Eukaryota</taxon>
        <taxon>Viridiplantae</taxon>
        <taxon>Chlorophyta</taxon>
        <taxon>core chlorophytes</taxon>
        <taxon>Chlorophyceae</taxon>
        <taxon>CS clade</taxon>
        <taxon>Chlamydomonadales</taxon>
        <taxon>Haematococcaceae</taxon>
        <taxon>Haematococcus</taxon>
    </lineage>
</organism>
<dbReference type="Pfam" id="PF00654">
    <property type="entry name" value="Voltage_CLC"/>
    <property type="match status" value="1"/>
</dbReference>
<dbReference type="Proteomes" id="UP000485058">
    <property type="component" value="Unassembled WGS sequence"/>
</dbReference>
<name>A0A699YZD6_HAELA</name>
<dbReference type="InterPro" id="IPR014743">
    <property type="entry name" value="Cl-channel_core"/>
</dbReference>
<sequence length="71" mass="7013">MAATTPLQAAPLMEGDSGSEPVLYSNSAMGLLFFLILALIPTTYGMGAASGVFVPTLVAGAAGGRLVGKAV</sequence>
<keyword evidence="4" id="KW-0472">Membrane</keyword>
<dbReference type="Gene3D" id="1.10.3080.10">
    <property type="entry name" value="Clc chloride channel"/>
    <property type="match status" value="1"/>
</dbReference>
<proteinExistence type="predicted"/>
<dbReference type="InterPro" id="IPR001807">
    <property type="entry name" value="ClC"/>
</dbReference>
<feature type="non-terminal residue" evidence="5">
    <location>
        <position position="71"/>
    </location>
</feature>
<gene>
    <name evidence="5" type="ORF">HaLaN_11871</name>
</gene>
<evidence type="ECO:0000256" key="4">
    <source>
        <dbReference type="ARBA" id="ARBA00023136"/>
    </source>
</evidence>
<comment type="subcellular location">
    <subcellularLocation>
        <location evidence="1">Membrane</location>
        <topology evidence="1">Multi-pass membrane protein</topology>
    </subcellularLocation>
</comment>